<keyword evidence="2" id="KW-1185">Reference proteome</keyword>
<accession>A0AAD4LGZ1</accession>
<dbReference type="Proteomes" id="UP001201163">
    <property type="component" value="Unassembled WGS sequence"/>
</dbReference>
<evidence type="ECO:0000313" key="1">
    <source>
        <dbReference type="EMBL" id="KAH8991519.1"/>
    </source>
</evidence>
<dbReference type="EMBL" id="JAKELL010000026">
    <property type="protein sequence ID" value="KAH8991519.1"/>
    <property type="molecule type" value="Genomic_DNA"/>
</dbReference>
<reference evidence="1" key="1">
    <citation type="submission" date="2022-01" db="EMBL/GenBank/DDBJ databases">
        <title>Comparative genomics reveals a dynamic genome evolution in the ectomycorrhizal milk-cap (Lactarius) mushrooms.</title>
        <authorList>
            <consortium name="DOE Joint Genome Institute"/>
            <person name="Lebreton A."/>
            <person name="Tang N."/>
            <person name="Kuo A."/>
            <person name="LaButti K."/>
            <person name="Drula E."/>
            <person name="Barry K."/>
            <person name="Clum A."/>
            <person name="Lipzen A."/>
            <person name="Mousain D."/>
            <person name="Ng V."/>
            <person name="Wang R."/>
            <person name="Wang X."/>
            <person name="Dai Y."/>
            <person name="Henrissat B."/>
            <person name="Grigoriev I.V."/>
            <person name="Guerin-Laguette A."/>
            <person name="Yu F."/>
            <person name="Martin F.M."/>
        </authorList>
    </citation>
    <scope>NUCLEOTIDE SEQUENCE</scope>
    <source>
        <strain evidence="1">QP</strain>
    </source>
</reference>
<evidence type="ECO:0000313" key="2">
    <source>
        <dbReference type="Proteomes" id="UP001201163"/>
    </source>
</evidence>
<comment type="caution">
    <text evidence="1">The sequence shown here is derived from an EMBL/GenBank/DDBJ whole genome shotgun (WGS) entry which is preliminary data.</text>
</comment>
<protein>
    <submittedName>
        <fullName evidence="1">Uncharacterized protein</fullName>
    </submittedName>
</protein>
<name>A0AAD4LGZ1_9AGAM</name>
<gene>
    <name evidence="1" type="ORF">EDB92DRAFT_1816292</name>
</gene>
<dbReference type="AlphaFoldDB" id="A0AAD4LGZ1"/>
<proteinExistence type="predicted"/>
<sequence>MFGGDTNIPAGRSAMSFSLAQGPLALVRDKGEDGDDGEVAVVYEGHWTTHQSHIGRSEHLVQTLGKVGQFKVMYPDIRRHHVAEVKKWGAESTGSGYGRLLLIIVLTKMYRRWRKGAAIVSARALVIASTAHPSHSLPPTLDRVFLSLPLLRFSGSPSTRYESPVTSLLQRSHGASSASGSGLTTCRAHHIVVSRLSLPVNRVRVTDPSYPLRKKAKNRAQTIGDSELQNDSRLLPRMARITRGPETMKVTKGDSVVICELRGDEQKRSGGDNNL</sequence>
<organism evidence="1 2">
    <name type="scientific">Lactarius akahatsu</name>
    <dbReference type="NCBI Taxonomy" id="416441"/>
    <lineage>
        <taxon>Eukaryota</taxon>
        <taxon>Fungi</taxon>
        <taxon>Dikarya</taxon>
        <taxon>Basidiomycota</taxon>
        <taxon>Agaricomycotina</taxon>
        <taxon>Agaricomycetes</taxon>
        <taxon>Russulales</taxon>
        <taxon>Russulaceae</taxon>
        <taxon>Lactarius</taxon>
    </lineage>
</organism>